<evidence type="ECO:0000313" key="10">
    <source>
        <dbReference type="Proteomes" id="UP000053732"/>
    </source>
</evidence>
<dbReference type="STRING" id="1429867.A0A0G4NWZ8"/>
<dbReference type="SUPFAM" id="SSF52833">
    <property type="entry name" value="Thioredoxin-like"/>
    <property type="match status" value="3"/>
</dbReference>
<dbReference type="GO" id="GO:0005783">
    <property type="term" value="C:endoplasmic reticulum"/>
    <property type="evidence" value="ECO:0007669"/>
    <property type="project" value="TreeGrafter"/>
</dbReference>
<dbReference type="InterPro" id="IPR052250">
    <property type="entry name" value="PDI_TMX3"/>
</dbReference>
<feature type="domain" description="Thioredoxin" evidence="8">
    <location>
        <begin position="223"/>
        <end position="464"/>
    </location>
</feature>
<feature type="signal peptide" evidence="7">
    <location>
        <begin position="1"/>
        <end position="20"/>
    </location>
</feature>
<evidence type="ECO:0000256" key="1">
    <source>
        <dbReference type="ARBA" id="ARBA00004167"/>
    </source>
</evidence>
<dbReference type="InterPro" id="IPR013766">
    <property type="entry name" value="Thioredoxin_domain"/>
</dbReference>
<evidence type="ECO:0000256" key="5">
    <source>
        <dbReference type="SAM" id="MobiDB-lite"/>
    </source>
</evidence>
<evidence type="ECO:0000256" key="4">
    <source>
        <dbReference type="ARBA" id="ARBA00023136"/>
    </source>
</evidence>
<gene>
    <name evidence="9" type="ORF">PCAMFM013_S002g000334</name>
</gene>
<dbReference type="Pfam" id="PF00085">
    <property type="entry name" value="Thioredoxin"/>
    <property type="match status" value="2"/>
</dbReference>
<evidence type="ECO:0000313" key="9">
    <source>
        <dbReference type="EMBL" id="CRL18464.1"/>
    </source>
</evidence>
<evidence type="ECO:0000259" key="8">
    <source>
        <dbReference type="PROSITE" id="PS51352"/>
    </source>
</evidence>
<name>A0A0G4NWZ8_PENC3</name>
<evidence type="ECO:0000256" key="7">
    <source>
        <dbReference type="SAM" id="SignalP"/>
    </source>
</evidence>
<dbReference type="GO" id="GO:0016020">
    <property type="term" value="C:membrane"/>
    <property type="evidence" value="ECO:0007669"/>
    <property type="project" value="UniProtKB-SubCell"/>
</dbReference>
<dbReference type="PANTHER" id="PTHR46426">
    <property type="entry name" value="PROTEIN DISULFIDE-ISOMERASE TMX3"/>
    <property type="match status" value="1"/>
</dbReference>
<keyword evidence="7" id="KW-0732">Signal</keyword>
<evidence type="ECO:0000256" key="6">
    <source>
        <dbReference type="SAM" id="Phobius"/>
    </source>
</evidence>
<dbReference type="AlphaFoldDB" id="A0A0G4NWZ8"/>
<keyword evidence="4 6" id="KW-0472">Membrane</keyword>
<protein>
    <submittedName>
        <fullName evidence="9">DnaJ homolog, subfamily C</fullName>
    </submittedName>
</protein>
<sequence>MKPSWLGWSLLSLLVAPALGTPSDASSDQESGDTLVKRGARGVDPDTPTIFNDIEVPPLRQLTPENFEEVTKDGYWMIKHYSPSCPHCRTAAPMYQTLYEYYYTSNPLFLSGLKPDALTSLDSFTGYYNLHFGSVNCLAFGDFCKKMNVEFFPAWAFYDMGVQNGPPVGAKTMSEIGALIEAKLETIKPGSRPSQGVQIPKVGAKSMEMTAKPEVVKPGAKTAVEKQSIETAELEGVSPESVKAKLQGRPANPQGVSIPLTAESFQSLVTTTHDPWIIKFYVPWCHHCQALAPNWNSMAKEMKDNLNVGEVNCELEKRLCEDARVNAYPTIYFFRGGERVEYTGLRGLGDLIAYTNKAVGVGSSIQDVDATTFKELEKTEEVLFLYLYDHATTSEDFEAMNRLTLSLVGHARIVKSDSAALSERFKISTWPRLLVVRDGRPNYYNALAPKDMRDFRQILSWMQTVWLPIVPELTASNAQEIMDGKFVVLGLLSRRRSDDFKQSKRELKEAALEWMDKQVQLFRLERAELRDSKQLRIEEADDRNDQRALRAAKNMRITIREDDKKQVAFAWVDGDFWERWLRTTYGIDVETGDRVIINDQDNRRYWDTASSGAPIMASRTSILETIPLVVASPSKLSPKSTIGTFETILFFARSLLSTHPILFFIILGAVVAVATIFGRGRLRRSAARGGIIGNTTNNNNNGGFFHLDGKEGFLNGGSTDKVD</sequence>
<feature type="chain" id="PRO_5005194852" evidence="7">
    <location>
        <begin position="21"/>
        <end position="723"/>
    </location>
</feature>
<dbReference type="EMBL" id="HG793135">
    <property type="protein sequence ID" value="CRL18464.1"/>
    <property type="molecule type" value="Genomic_DNA"/>
</dbReference>
<feature type="transmembrane region" description="Helical" evidence="6">
    <location>
        <begin position="661"/>
        <end position="678"/>
    </location>
</feature>
<feature type="region of interest" description="Disordered" evidence="5">
    <location>
        <begin position="21"/>
        <end position="43"/>
    </location>
</feature>
<proteinExistence type="predicted"/>
<organism evidence="9 10">
    <name type="scientific">Penicillium camemberti (strain FM 013)</name>
    <dbReference type="NCBI Taxonomy" id="1429867"/>
    <lineage>
        <taxon>Eukaryota</taxon>
        <taxon>Fungi</taxon>
        <taxon>Dikarya</taxon>
        <taxon>Ascomycota</taxon>
        <taxon>Pezizomycotina</taxon>
        <taxon>Eurotiomycetes</taxon>
        <taxon>Eurotiomycetidae</taxon>
        <taxon>Eurotiales</taxon>
        <taxon>Aspergillaceae</taxon>
        <taxon>Penicillium</taxon>
    </lineage>
</organism>
<dbReference type="PANTHER" id="PTHR46426:SF1">
    <property type="entry name" value="PROTEIN DISULFIDE-ISOMERASE TMX3"/>
    <property type="match status" value="1"/>
</dbReference>
<dbReference type="Gene3D" id="3.40.30.10">
    <property type="entry name" value="Glutaredoxin"/>
    <property type="match status" value="2"/>
</dbReference>
<accession>A0A0G4NWZ8</accession>
<keyword evidence="2 6" id="KW-0812">Transmembrane</keyword>
<evidence type="ECO:0000256" key="2">
    <source>
        <dbReference type="ARBA" id="ARBA00022692"/>
    </source>
</evidence>
<dbReference type="InterPro" id="IPR036249">
    <property type="entry name" value="Thioredoxin-like_sf"/>
</dbReference>
<reference evidence="9 10" key="1">
    <citation type="journal article" date="2014" name="Nat. Commun.">
        <title>Multiple recent horizontal transfers of a large genomic region in cheese making fungi.</title>
        <authorList>
            <person name="Cheeseman K."/>
            <person name="Ropars J."/>
            <person name="Renault P."/>
            <person name="Dupont J."/>
            <person name="Gouzy J."/>
            <person name="Branca A."/>
            <person name="Abraham A.L."/>
            <person name="Ceppi M."/>
            <person name="Conseiller E."/>
            <person name="Debuchy R."/>
            <person name="Malagnac F."/>
            <person name="Goarin A."/>
            <person name="Silar P."/>
            <person name="Lacoste S."/>
            <person name="Sallet E."/>
            <person name="Bensimon A."/>
            <person name="Giraud T."/>
            <person name="Brygoo Y."/>
        </authorList>
    </citation>
    <scope>NUCLEOTIDE SEQUENCE [LARGE SCALE GENOMIC DNA]</scope>
    <source>
        <strain evidence="10">FM 013</strain>
    </source>
</reference>
<dbReference type="CDD" id="cd02961">
    <property type="entry name" value="PDI_a_family"/>
    <property type="match status" value="2"/>
</dbReference>
<comment type="subcellular location">
    <subcellularLocation>
        <location evidence="1">Membrane</location>
        <topology evidence="1">Single-pass membrane protein</topology>
    </subcellularLocation>
</comment>
<feature type="domain" description="Thioredoxin" evidence="8">
    <location>
        <begin position="36"/>
        <end position="185"/>
    </location>
</feature>
<keyword evidence="3 6" id="KW-1133">Transmembrane helix</keyword>
<dbReference type="PROSITE" id="PS51352">
    <property type="entry name" value="THIOREDOXIN_2"/>
    <property type="match status" value="2"/>
</dbReference>
<evidence type="ECO:0000256" key="3">
    <source>
        <dbReference type="ARBA" id="ARBA00022989"/>
    </source>
</evidence>
<dbReference type="Proteomes" id="UP000053732">
    <property type="component" value="Unassembled WGS sequence"/>
</dbReference>
<keyword evidence="10" id="KW-1185">Reference proteome</keyword>